<feature type="region of interest" description="Disordered" evidence="1">
    <location>
        <begin position="38"/>
        <end position="80"/>
    </location>
</feature>
<gene>
    <name evidence="2" type="ORF">F511_40954</name>
</gene>
<dbReference type="EMBL" id="KV014052">
    <property type="protein sequence ID" value="KZV22840.1"/>
    <property type="molecule type" value="Genomic_DNA"/>
</dbReference>
<protein>
    <submittedName>
        <fullName evidence="2">Uncharacterized protein</fullName>
    </submittedName>
</protein>
<keyword evidence="3" id="KW-1185">Reference proteome</keyword>
<proteinExistence type="predicted"/>
<evidence type="ECO:0000313" key="2">
    <source>
        <dbReference type="EMBL" id="KZV22840.1"/>
    </source>
</evidence>
<feature type="compositionally biased region" description="Low complexity" evidence="1">
    <location>
        <begin position="45"/>
        <end position="59"/>
    </location>
</feature>
<reference evidence="2 3" key="1">
    <citation type="journal article" date="2015" name="Proc. Natl. Acad. Sci. U.S.A.">
        <title>The resurrection genome of Boea hygrometrica: A blueprint for survival of dehydration.</title>
        <authorList>
            <person name="Xiao L."/>
            <person name="Yang G."/>
            <person name="Zhang L."/>
            <person name="Yang X."/>
            <person name="Zhao S."/>
            <person name="Ji Z."/>
            <person name="Zhou Q."/>
            <person name="Hu M."/>
            <person name="Wang Y."/>
            <person name="Chen M."/>
            <person name="Xu Y."/>
            <person name="Jin H."/>
            <person name="Xiao X."/>
            <person name="Hu G."/>
            <person name="Bao F."/>
            <person name="Hu Y."/>
            <person name="Wan P."/>
            <person name="Li L."/>
            <person name="Deng X."/>
            <person name="Kuang T."/>
            <person name="Xiang C."/>
            <person name="Zhu J.K."/>
            <person name="Oliver M.J."/>
            <person name="He Y."/>
        </authorList>
    </citation>
    <scope>NUCLEOTIDE SEQUENCE [LARGE SCALE GENOMIC DNA]</scope>
    <source>
        <strain evidence="3">cv. XS01</strain>
    </source>
</reference>
<organism evidence="2 3">
    <name type="scientific">Dorcoceras hygrometricum</name>
    <dbReference type="NCBI Taxonomy" id="472368"/>
    <lineage>
        <taxon>Eukaryota</taxon>
        <taxon>Viridiplantae</taxon>
        <taxon>Streptophyta</taxon>
        <taxon>Embryophyta</taxon>
        <taxon>Tracheophyta</taxon>
        <taxon>Spermatophyta</taxon>
        <taxon>Magnoliopsida</taxon>
        <taxon>eudicotyledons</taxon>
        <taxon>Gunneridae</taxon>
        <taxon>Pentapetalae</taxon>
        <taxon>asterids</taxon>
        <taxon>lamiids</taxon>
        <taxon>Lamiales</taxon>
        <taxon>Gesneriaceae</taxon>
        <taxon>Didymocarpoideae</taxon>
        <taxon>Trichosporeae</taxon>
        <taxon>Loxocarpinae</taxon>
        <taxon>Dorcoceras</taxon>
    </lineage>
</organism>
<sequence>MKNLGNGDRIKRSGAITGAMPCVSTTYEDFFAADRKEAHVEVEDGSGSQSSSSISSIGKNSDESSGGGGDGEEVQSEYKGGAFVTLDALEEVLPIK</sequence>
<dbReference type="Proteomes" id="UP000250235">
    <property type="component" value="Unassembled WGS sequence"/>
</dbReference>
<evidence type="ECO:0000313" key="3">
    <source>
        <dbReference type="Proteomes" id="UP000250235"/>
    </source>
</evidence>
<evidence type="ECO:0000256" key="1">
    <source>
        <dbReference type="SAM" id="MobiDB-lite"/>
    </source>
</evidence>
<dbReference type="AlphaFoldDB" id="A0A2Z7ANU7"/>
<name>A0A2Z7ANU7_9LAMI</name>
<accession>A0A2Z7ANU7</accession>